<dbReference type="PANTHER" id="PTHR21521:SF0">
    <property type="entry name" value="AMUN, ISOFORM A"/>
    <property type="match status" value="1"/>
</dbReference>
<dbReference type="AlphaFoldDB" id="A0AAE1QQ51"/>
<feature type="region of interest" description="Disordered" evidence="1">
    <location>
        <begin position="231"/>
        <end position="336"/>
    </location>
</feature>
<proteinExistence type="predicted"/>
<accession>A0AAE1QQ51</accession>
<gene>
    <name evidence="2" type="ORF">RND71_043607</name>
</gene>
<name>A0AAE1QQ51_9SOLA</name>
<dbReference type="PANTHER" id="PTHR21521">
    <property type="entry name" value="AMUN, ISOFORM A"/>
    <property type="match status" value="1"/>
</dbReference>
<evidence type="ECO:0000313" key="3">
    <source>
        <dbReference type="Proteomes" id="UP001291623"/>
    </source>
</evidence>
<feature type="region of interest" description="Disordered" evidence="1">
    <location>
        <begin position="560"/>
        <end position="608"/>
    </location>
</feature>
<reference evidence="2" key="1">
    <citation type="submission" date="2023-12" db="EMBL/GenBank/DDBJ databases">
        <title>Genome assembly of Anisodus tanguticus.</title>
        <authorList>
            <person name="Wang Y.-J."/>
        </authorList>
    </citation>
    <scope>NUCLEOTIDE SEQUENCE</scope>
    <source>
        <strain evidence="2">KB-2021</strain>
        <tissue evidence="2">Leaf</tissue>
    </source>
</reference>
<comment type="caution">
    <text evidence="2">The sequence shown here is derived from an EMBL/GenBank/DDBJ whole genome shotgun (WGS) entry which is preliminary data.</text>
</comment>
<keyword evidence="3" id="KW-1185">Reference proteome</keyword>
<evidence type="ECO:0000313" key="2">
    <source>
        <dbReference type="EMBL" id="KAK4337321.1"/>
    </source>
</evidence>
<evidence type="ECO:0000256" key="1">
    <source>
        <dbReference type="SAM" id="MobiDB-lite"/>
    </source>
</evidence>
<dbReference type="EMBL" id="JAVYJV010000038">
    <property type="protein sequence ID" value="KAK4337321.1"/>
    <property type="molecule type" value="Genomic_DNA"/>
</dbReference>
<feature type="compositionally biased region" description="Polar residues" evidence="1">
    <location>
        <begin position="250"/>
        <end position="278"/>
    </location>
</feature>
<sequence>MATVLDSTLTFFSKGTPEQFAYVLGHYREIFKIHAQETRGARKNGPAELIKLDIWYQETLPQLIKSRKDKQLVYEELVQVVKWKLLRGKFRPSLLDLVKTNTETAVKNITKKAFKKMPNINSAISALTTLKGIAPATASAILVAHSPNVCPYMAEENMASTPGVEESNLSILEYLNYVEQTNLCVERLKALDPKENWTPHKVELALWTHYQIKQYNSNLLDDMPLANGVSNDQLNGKLKHEDQPAEEGSDQSVIDENSNQSIDQLNLENTDTNSNGKVSHNEKPKVNGSKIHLNGDGIHEEESNLSAPASSVSSASSVSNSENEDKSNDSLSNHKEDYSNLQNTVSSSANSLINELSNSSIEKQSFEKENNGFSDEKNNLNQINDIVSSHKQIDEENNMKTDNQELVSHCNGTFKNGINNINADSCSKDALISSSEENSNNNLSEENSNLSSSNLSYSDLHSTDNAIDDGPALKRIRVEYQEQLPGIIRSRKEHQLFYDELVQLTKWKLLRGRFRPSLLDLVKTNTETAVKNVTKKAFRKISNISSAISALTTLKGIGPATASDEDSSQNCSESSMNNNGKVSNSEISSNVSKYNSRDENTNELSSTEFCTNSKNVSNLEDEVSNLSSNISFNSINDDQSRDSVLGKICEDSSSNNTGNAVQTRQRRFSDVQELNTAMNNYMLQDHKASTSDLR</sequence>
<feature type="compositionally biased region" description="Low complexity" evidence="1">
    <location>
        <begin position="304"/>
        <end position="321"/>
    </location>
</feature>
<protein>
    <submittedName>
        <fullName evidence="2">Uncharacterized protein</fullName>
    </submittedName>
</protein>
<organism evidence="2 3">
    <name type="scientific">Anisodus tanguticus</name>
    <dbReference type="NCBI Taxonomy" id="243964"/>
    <lineage>
        <taxon>Eukaryota</taxon>
        <taxon>Viridiplantae</taxon>
        <taxon>Streptophyta</taxon>
        <taxon>Embryophyta</taxon>
        <taxon>Tracheophyta</taxon>
        <taxon>Spermatophyta</taxon>
        <taxon>Magnoliopsida</taxon>
        <taxon>eudicotyledons</taxon>
        <taxon>Gunneridae</taxon>
        <taxon>Pentapetalae</taxon>
        <taxon>asterids</taxon>
        <taxon>lamiids</taxon>
        <taxon>Solanales</taxon>
        <taxon>Solanaceae</taxon>
        <taxon>Solanoideae</taxon>
        <taxon>Hyoscyameae</taxon>
        <taxon>Anisodus</taxon>
    </lineage>
</organism>
<feature type="region of interest" description="Disordered" evidence="1">
    <location>
        <begin position="436"/>
        <end position="455"/>
    </location>
</feature>
<feature type="compositionally biased region" description="Polar residues" evidence="1">
    <location>
        <begin position="568"/>
        <end position="594"/>
    </location>
</feature>
<feature type="compositionally biased region" description="Basic and acidic residues" evidence="1">
    <location>
        <begin position="323"/>
        <end position="336"/>
    </location>
</feature>
<dbReference type="Proteomes" id="UP001291623">
    <property type="component" value="Unassembled WGS sequence"/>
</dbReference>